<evidence type="ECO:0000256" key="2">
    <source>
        <dbReference type="ARBA" id="ARBA00022636"/>
    </source>
</evidence>
<evidence type="ECO:0000259" key="5">
    <source>
        <dbReference type="PROSITE" id="PS50887"/>
    </source>
</evidence>
<keyword evidence="2" id="KW-0973">c-di-GMP</keyword>
<dbReference type="InterPro" id="IPR043128">
    <property type="entry name" value="Rev_trsase/Diguanyl_cyclase"/>
</dbReference>
<accession>A0A1I1FNY0</accession>
<dbReference type="PROSITE" id="PS50883">
    <property type="entry name" value="EAL"/>
    <property type="match status" value="1"/>
</dbReference>
<dbReference type="EMBL" id="FOLH01000002">
    <property type="protein sequence ID" value="SFC00706.1"/>
    <property type="molecule type" value="Genomic_DNA"/>
</dbReference>
<dbReference type="FunFam" id="3.20.20.450:FF:000001">
    <property type="entry name" value="Cyclic di-GMP phosphodiesterase yahA"/>
    <property type="match status" value="1"/>
</dbReference>
<evidence type="ECO:0000313" key="6">
    <source>
        <dbReference type="EMBL" id="SFC00706.1"/>
    </source>
</evidence>
<feature type="domain" description="GGDEF" evidence="5">
    <location>
        <begin position="313"/>
        <end position="453"/>
    </location>
</feature>
<keyword evidence="3" id="KW-1133">Transmembrane helix</keyword>
<evidence type="ECO:0000259" key="4">
    <source>
        <dbReference type="PROSITE" id="PS50883"/>
    </source>
</evidence>
<dbReference type="PROSITE" id="PS50887">
    <property type="entry name" value="GGDEF"/>
    <property type="match status" value="1"/>
</dbReference>
<dbReference type="OrthoDB" id="9804951at2"/>
<feature type="transmembrane region" description="Helical" evidence="3">
    <location>
        <begin position="196"/>
        <end position="217"/>
    </location>
</feature>
<evidence type="ECO:0000256" key="3">
    <source>
        <dbReference type="SAM" id="Phobius"/>
    </source>
</evidence>
<dbReference type="CDD" id="cd01948">
    <property type="entry name" value="EAL"/>
    <property type="match status" value="1"/>
</dbReference>
<dbReference type="InterPro" id="IPR001633">
    <property type="entry name" value="EAL_dom"/>
</dbReference>
<dbReference type="InterPro" id="IPR000160">
    <property type="entry name" value="GGDEF_dom"/>
</dbReference>
<dbReference type="SUPFAM" id="SSF55073">
    <property type="entry name" value="Nucleotide cyclase"/>
    <property type="match status" value="1"/>
</dbReference>
<organism evidence="6 7">
    <name type="scientific">Marinospirillum celere</name>
    <dbReference type="NCBI Taxonomy" id="1122252"/>
    <lineage>
        <taxon>Bacteria</taxon>
        <taxon>Pseudomonadati</taxon>
        <taxon>Pseudomonadota</taxon>
        <taxon>Gammaproteobacteria</taxon>
        <taxon>Oceanospirillales</taxon>
        <taxon>Oceanospirillaceae</taxon>
        <taxon>Marinospirillum</taxon>
    </lineage>
</organism>
<dbReference type="SUPFAM" id="SSF141868">
    <property type="entry name" value="EAL domain-like"/>
    <property type="match status" value="1"/>
</dbReference>
<reference evidence="6 7" key="1">
    <citation type="submission" date="2016-10" db="EMBL/GenBank/DDBJ databases">
        <authorList>
            <person name="de Groot N.N."/>
        </authorList>
    </citation>
    <scope>NUCLEOTIDE SEQUENCE [LARGE SCALE GENOMIC DNA]</scope>
    <source>
        <strain evidence="6 7">DSM 18438</strain>
    </source>
</reference>
<dbReference type="InterPro" id="IPR052155">
    <property type="entry name" value="Biofilm_reg_signaling"/>
</dbReference>
<keyword evidence="3" id="KW-0812">Transmembrane</keyword>
<sequence>MITNPKLLFYFLFPALLLVLFALLFGGWSLSQLKNEFDNKQKLTITDLETIEKAADFNQELAEVHNQLMAVLQAAEAGEKSPLQLYRSHSNLVDQLSTLQQLIDQMANSPLLIDINHGTSQLLNEAFQEYRRFAIMSTDIIAVDPATSAHYLREAEQNFLAFNTYTSRINQLLAERTRVRTQVSTESFTQSFQRQLALGLMLLLVTLVLMLFMVRFVTSKLMVVTRALSRLAHKRDSIPRLRSVEKLEQTTTGEFNSLAKALLAFRDSERLRQKTEEENYRLAYYDNLTGLPNRRLIAEHLQHSLQICRSHQRLGGVIFMDLDQFKSINESEGPSFGDKVLRAFAERLSEQLIDKTALGRLGGDEFMLILDNLDPEPTLAAKQAQSFADKFRRLLCEPFIIDGQARKLTASFGLTLFDLTQADSHIDSLFRKAEAAMYQSKNLGGNCCSFFDPQIQAKLEERIWLERELEKALEEQQLELHYQLQVGTNNQPLGVEALLRWKHPEKGYISPGQFIPLAEESGLILPIGHWVLATACKQLKQWEEHPETRDLSLAVNISAKQFHKNDLVSQIKTLLDTYRINPHLLKLELTESALLEQMETTILKMLELKQIGITFSMDDFGTGYSSLQYLKRLPLDQLKIDQSFIKDLPKDREGAAIVETIIAMGHALQLEVIAEGVETTEQQDFLISMECRAFQGFLFSRPQPGEGLTAQLTAGVTKTHPSKTLNNL</sequence>
<dbReference type="Pfam" id="PF00563">
    <property type="entry name" value="EAL"/>
    <property type="match status" value="1"/>
</dbReference>
<name>A0A1I1FNY0_9GAMM</name>
<dbReference type="GO" id="GO:0071111">
    <property type="term" value="F:cyclic-guanylate-specific phosphodiesterase activity"/>
    <property type="evidence" value="ECO:0007669"/>
    <property type="project" value="UniProtKB-EC"/>
</dbReference>
<dbReference type="Gene3D" id="3.30.70.270">
    <property type="match status" value="1"/>
</dbReference>
<dbReference type="EC" id="3.1.4.52" evidence="1"/>
<dbReference type="PANTHER" id="PTHR44757">
    <property type="entry name" value="DIGUANYLATE CYCLASE DGCP"/>
    <property type="match status" value="1"/>
</dbReference>
<dbReference type="RefSeq" id="WP_091960411.1">
    <property type="nucleotide sequence ID" value="NZ_FOLH01000002.1"/>
</dbReference>
<dbReference type="STRING" id="1122252.SAMN05660443_1111"/>
<dbReference type="SMART" id="SM00267">
    <property type="entry name" value="GGDEF"/>
    <property type="match status" value="1"/>
</dbReference>
<feature type="domain" description="EAL" evidence="4">
    <location>
        <begin position="462"/>
        <end position="716"/>
    </location>
</feature>
<dbReference type="InterPro" id="IPR035919">
    <property type="entry name" value="EAL_sf"/>
</dbReference>
<dbReference type="NCBIfam" id="TIGR00254">
    <property type="entry name" value="GGDEF"/>
    <property type="match status" value="1"/>
</dbReference>
<dbReference type="Gene3D" id="3.20.20.450">
    <property type="entry name" value="EAL domain"/>
    <property type="match status" value="1"/>
</dbReference>
<dbReference type="Pfam" id="PF00990">
    <property type="entry name" value="GGDEF"/>
    <property type="match status" value="1"/>
</dbReference>
<dbReference type="AlphaFoldDB" id="A0A1I1FNY0"/>
<dbReference type="InterPro" id="IPR029787">
    <property type="entry name" value="Nucleotide_cyclase"/>
</dbReference>
<protein>
    <recommendedName>
        <fullName evidence="1">cyclic-guanylate-specific phosphodiesterase</fullName>
        <ecNumber evidence="1">3.1.4.52</ecNumber>
    </recommendedName>
</protein>
<evidence type="ECO:0000256" key="1">
    <source>
        <dbReference type="ARBA" id="ARBA00012282"/>
    </source>
</evidence>
<proteinExistence type="predicted"/>
<keyword evidence="7" id="KW-1185">Reference proteome</keyword>
<gene>
    <name evidence="6" type="ORF">SAMN05660443_1111</name>
</gene>
<dbReference type="CDD" id="cd01949">
    <property type="entry name" value="GGDEF"/>
    <property type="match status" value="1"/>
</dbReference>
<evidence type="ECO:0000313" key="7">
    <source>
        <dbReference type="Proteomes" id="UP000199058"/>
    </source>
</evidence>
<dbReference type="PANTHER" id="PTHR44757:SF2">
    <property type="entry name" value="BIOFILM ARCHITECTURE MAINTENANCE PROTEIN MBAA"/>
    <property type="match status" value="1"/>
</dbReference>
<dbReference type="Proteomes" id="UP000199058">
    <property type="component" value="Unassembled WGS sequence"/>
</dbReference>
<keyword evidence="3" id="KW-0472">Membrane</keyword>
<dbReference type="SMART" id="SM00052">
    <property type="entry name" value="EAL"/>
    <property type="match status" value="1"/>
</dbReference>